<proteinExistence type="predicted"/>
<dbReference type="Proteomes" id="UP000031668">
    <property type="component" value="Unassembled WGS sequence"/>
</dbReference>
<gene>
    <name evidence="1" type="ORF">RF11_03295</name>
</gene>
<dbReference type="AlphaFoldDB" id="A0A0C2MFF3"/>
<organism evidence="1 2">
    <name type="scientific">Thelohanellus kitauei</name>
    <name type="common">Myxosporean</name>
    <dbReference type="NCBI Taxonomy" id="669202"/>
    <lineage>
        <taxon>Eukaryota</taxon>
        <taxon>Metazoa</taxon>
        <taxon>Cnidaria</taxon>
        <taxon>Myxozoa</taxon>
        <taxon>Myxosporea</taxon>
        <taxon>Bivalvulida</taxon>
        <taxon>Platysporina</taxon>
        <taxon>Myxobolidae</taxon>
        <taxon>Thelohanellus</taxon>
    </lineage>
</organism>
<evidence type="ECO:0000313" key="1">
    <source>
        <dbReference type="EMBL" id="KII65901.1"/>
    </source>
</evidence>
<name>A0A0C2MFF3_THEKT</name>
<dbReference type="EMBL" id="JWZT01003673">
    <property type="protein sequence ID" value="KII65901.1"/>
    <property type="molecule type" value="Genomic_DNA"/>
</dbReference>
<evidence type="ECO:0000313" key="2">
    <source>
        <dbReference type="Proteomes" id="UP000031668"/>
    </source>
</evidence>
<sequence>MFRRLFVSTGSIIVVDHRKLGDGFGQRHNDENPLVVEQIDEARLRAKRKYRRRRILLGDDNINRADLEEFEAMSPDEDYDDERNHNRRIEGPWIFGIEECHKDIDGTYTSGEVRLFHIERWDAETLIPIIRDNILDGSAVWSDK</sequence>
<accession>A0A0C2MFF3</accession>
<comment type="caution">
    <text evidence="1">The sequence shown here is derived from an EMBL/GenBank/DDBJ whole genome shotgun (WGS) entry which is preliminary data.</text>
</comment>
<keyword evidence="2" id="KW-1185">Reference proteome</keyword>
<protein>
    <submittedName>
        <fullName evidence="1">Uncharacterized protein</fullName>
    </submittedName>
</protein>
<reference evidence="1 2" key="1">
    <citation type="journal article" date="2014" name="Genome Biol. Evol.">
        <title>The genome of the myxosporean Thelohanellus kitauei shows adaptations to nutrient acquisition within its fish host.</title>
        <authorList>
            <person name="Yang Y."/>
            <person name="Xiong J."/>
            <person name="Zhou Z."/>
            <person name="Huo F."/>
            <person name="Miao W."/>
            <person name="Ran C."/>
            <person name="Liu Y."/>
            <person name="Zhang J."/>
            <person name="Feng J."/>
            <person name="Wang M."/>
            <person name="Wang M."/>
            <person name="Wang L."/>
            <person name="Yao B."/>
        </authorList>
    </citation>
    <scope>NUCLEOTIDE SEQUENCE [LARGE SCALE GENOMIC DNA]</scope>
    <source>
        <strain evidence="1">Wuqing</strain>
    </source>
</reference>